<dbReference type="InterPro" id="IPR005522">
    <property type="entry name" value="IPK"/>
</dbReference>
<dbReference type="GO" id="GO:0046854">
    <property type="term" value="P:phosphatidylinositol phosphate biosynthetic process"/>
    <property type="evidence" value="ECO:0007669"/>
    <property type="project" value="TreeGrafter"/>
</dbReference>
<dbReference type="PANTHER" id="PTHR12400">
    <property type="entry name" value="INOSITOL POLYPHOSPHATE KINASE"/>
    <property type="match status" value="1"/>
</dbReference>
<dbReference type="Proteomes" id="UP001219933">
    <property type="component" value="Chromosome 1"/>
</dbReference>
<keyword evidence="2 4" id="KW-0808">Transferase</keyword>
<dbReference type="Gene3D" id="3.30.470.160">
    <property type="entry name" value="Inositol polyphosphate kinase"/>
    <property type="match status" value="1"/>
</dbReference>
<dbReference type="GO" id="GO:0008440">
    <property type="term" value="F:inositol-1,4,5-trisphosphate 3-kinase activity"/>
    <property type="evidence" value="ECO:0007669"/>
    <property type="project" value="TreeGrafter"/>
</dbReference>
<dbReference type="EMBL" id="CP119877">
    <property type="protein sequence ID" value="WFD33690.1"/>
    <property type="molecule type" value="Genomic_DNA"/>
</dbReference>
<dbReference type="InterPro" id="IPR038286">
    <property type="entry name" value="IPK_sf"/>
</dbReference>
<protein>
    <recommendedName>
        <fullName evidence="4">Kinase</fullName>
        <ecNumber evidence="4">2.7.-.-</ecNumber>
    </recommendedName>
</protein>
<comment type="similarity">
    <text evidence="1 4">Belongs to the inositol phosphokinase (IPK) family.</text>
</comment>
<evidence type="ECO:0000313" key="6">
    <source>
        <dbReference type="Proteomes" id="UP001219933"/>
    </source>
</evidence>
<evidence type="ECO:0000256" key="2">
    <source>
        <dbReference type="ARBA" id="ARBA00022679"/>
    </source>
</evidence>
<evidence type="ECO:0000313" key="5">
    <source>
        <dbReference type="EMBL" id="WFD33690.1"/>
    </source>
</evidence>
<dbReference type="AlphaFoldDB" id="A0AAF0J547"/>
<dbReference type="GO" id="GO:0005634">
    <property type="term" value="C:nucleus"/>
    <property type="evidence" value="ECO:0007669"/>
    <property type="project" value="TreeGrafter"/>
</dbReference>
<organism evidence="5 6">
    <name type="scientific">Malassezia cuniculi</name>
    <dbReference type="NCBI Taxonomy" id="948313"/>
    <lineage>
        <taxon>Eukaryota</taxon>
        <taxon>Fungi</taxon>
        <taxon>Dikarya</taxon>
        <taxon>Basidiomycota</taxon>
        <taxon>Ustilaginomycotina</taxon>
        <taxon>Malasseziomycetes</taxon>
        <taxon>Malasseziales</taxon>
        <taxon>Malasseziaceae</taxon>
        <taxon>Malassezia</taxon>
    </lineage>
</organism>
<dbReference type="GO" id="GO:0005737">
    <property type="term" value="C:cytoplasm"/>
    <property type="evidence" value="ECO:0007669"/>
    <property type="project" value="TreeGrafter"/>
</dbReference>
<evidence type="ECO:0000256" key="3">
    <source>
        <dbReference type="ARBA" id="ARBA00022777"/>
    </source>
</evidence>
<keyword evidence="6" id="KW-1185">Reference proteome</keyword>
<gene>
    <name evidence="5" type="ORF">MCUN1_000503</name>
</gene>
<name>A0AAF0J547_9BASI</name>
<dbReference type="GO" id="GO:0000824">
    <property type="term" value="F:inositol-1,4,5,6-tetrakisphosphate 3-kinase activity"/>
    <property type="evidence" value="ECO:0007669"/>
    <property type="project" value="TreeGrafter"/>
</dbReference>
<evidence type="ECO:0000256" key="4">
    <source>
        <dbReference type="RuleBase" id="RU363090"/>
    </source>
</evidence>
<dbReference type="Pfam" id="PF03770">
    <property type="entry name" value="IPK"/>
    <property type="match status" value="1"/>
</dbReference>
<dbReference type="PANTHER" id="PTHR12400:SF108">
    <property type="entry name" value="KINASE"/>
    <property type="match status" value="1"/>
</dbReference>
<accession>A0AAF0J547</accession>
<proteinExistence type="inferred from homology"/>
<dbReference type="SUPFAM" id="SSF56104">
    <property type="entry name" value="SAICAR synthase-like"/>
    <property type="match status" value="1"/>
</dbReference>
<sequence>MTDVPIQVSGHEGSLSVHADGSWVLKQCTSVEANFYQSVWKQDTPGADELKPLMPICYGIADQDGQWLPGWDSPMQLERSSAFSILLENLTSGFVRPCVSDWKIGTQLYDERDPLLTDEKRTRMQRKAAETTSGSYGLRVTGWQTWNATTKAYYRAGKEPGRAATSLDDLDELWRRVMDGDDDVGGTPNSRILGRYIVEQLQHIRHVLSTLHVRIRGASILVIYEGDSDAAKKRLESGSPVSLRLIDYAHARWCHDEGPDAGADLGLETLIGVVQRTCGAS</sequence>
<dbReference type="GO" id="GO:0032958">
    <property type="term" value="P:inositol phosphate biosynthetic process"/>
    <property type="evidence" value="ECO:0007669"/>
    <property type="project" value="InterPro"/>
</dbReference>
<keyword evidence="3 4" id="KW-0418">Kinase</keyword>
<dbReference type="EC" id="2.7.-.-" evidence="4"/>
<reference evidence="5" key="1">
    <citation type="submission" date="2023-03" db="EMBL/GenBank/DDBJ databases">
        <title>Mating type loci evolution in Malassezia.</title>
        <authorList>
            <person name="Coelho M.A."/>
        </authorList>
    </citation>
    <scope>NUCLEOTIDE SEQUENCE</scope>
    <source>
        <strain evidence="5">CBS 11721</strain>
    </source>
</reference>
<evidence type="ECO:0000256" key="1">
    <source>
        <dbReference type="ARBA" id="ARBA00007374"/>
    </source>
</evidence>